<proteinExistence type="inferred from homology"/>
<dbReference type="RefSeq" id="WP_177170539.1">
    <property type="nucleotide sequence ID" value="NZ_FNYW01000029.1"/>
</dbReference>
<gene>
    <name evidence="4" type="ORF">SAMN04488113_12920</name>
</gene>
<organism evidence="4 5">
    <name type="scientific">Alkalibacterium gilvum</name>
    <dbReference type="NCBI Taxonomy" id="1130080"/>
    <lineage>
        <taxon>Bacteria</taxon>
        <taxon>Bacillati</taxon>
        <taxon>Bacillota</taxon>
        <taxon>Bacilli</taxon>
        <taxon>Lactobacillales</taxon>
        <taxon>Carnobacteriaceae</taxon>
        <taxon>Alkalibacterium</taxon>
    </lineage>
</organism>
<dbReference type="AlphaFoldDB" id="A0A1H6U920"/>
<evidence type="ECO:0000313" key="5">
    <source>
        <dbReference type="Proteomes" id="UP000198564"/>
    </source>
</evidence>
<keyword evidence="5" id="KW-1185">Reference proteome</keyword>
<accession>A0A1H6U920</accession>
<dbReference type="Proteomes" id="UP000198564">
    <property type="component" value="Unassembled WGS sequence"/>
</dbReference>
<evidence type="ECO:0000313" key="4">
    <source>
        <dbReference type="EMBL" id="SEI88868.1"/>
    </source>
</evidence>
<dbReference type="GO" id="GO:0016787">
    <property type="term" value="F:hydrolase activity"/>
    <property type="evidence" value="ECO:0007669"/>
    <property type="project" value="UniProtKB-KW"/>
</dbReference>
<sequence>MCTTIGFSYKQGQVFGRTLEVGAALDNKVLFVPKNKEITKTTDKTYKSKYNTLGSGFFNIPSFGDGINEKGLMGSNNLFPGFASFSDGPVEGMINTTTAQAFDFLLTRCKNVAEVKEAAETIVILKELNGDESASNHFFFMDDSGEKIVLEPKSGKLIAYDNPFGVLTNAPEFHWHETNLKNYLNLKPENTKESQFNQEKVTQTGVGTGMLGIPGDFTPPSRFVRAAYYVSNTPKTMERNAAILQGFRILAQFDIPEGAIVYENEKQAHQTLYASIMDTQARSFHIKNRSNTDVQTFTLNDFEGEQEIKIVELAKTMNL</sequence>
<dbReference type="PANTHER" id="PTHR35527:SF2">
    <property type="entry name" value="HYDROLASE"/>
    <property type="match status" value="1"/>
</dbReference>
<name>A0A1H6U920_9LACT</name>
<feature type="domain" description="Choloylglycine hydrolase/NAAA C-terminal" evidence="3">
    <location>
        <begin position="2"/>
        <end position="301"/>
    </location>
</feature>
<evidence type="ECO:0000259" key="3">
    <source>
        <dbReference type="Pfam" id="PF02275"/>
    </source>
</evidence>
<evidence type="ECO:0000256" key="2">
    <source>
        <dbReference type="ARBA" id="ARBA00022801"/>
    </source>
</evidence>
<comment type="similarity">
    <text evidence="1">Belongs to the peptidase C59 family.</text>
</comment>
<dbReference type="Pfam" id="PF02275">
    <property type="entry name" value="CBAH"/>
    <property type="match status" value="1"/>
</dbReference>
<dbReference type="SUPFAM" id="SSF56235">
    <property type="entry name" value="N-terminal nucleophile aminohydrolases (Ntn hydrolases)"/>
    <property type="match status" value="1"/>
</dbReference>
<dbReference type="EMBL" id="FNYW01000029">
    <property type="protein sequence ID" value="SEI88868.1"/>
    <property type="molecule type" value="Genomic_DNA"/>
</dbReference>
<dbReference type="Gene3D" id="3.60.60.10">
    <property type="entry name" value="Penicillin V Acylase, Chain A"/>
    <property type="match status" value="1"/>
</dbReference>
<dbReference type="InterPro" id="IPR029132">
    <property type="entry name" value="CBAH/NAAA_C"/>
</dbReference>
<evidence type="ECO:0000256" key="1">
    <source>
        <dbReference type="ARBA" id="ARBA00006625"/>
    </source>
</evidence>
<dbReference type="InterPro" id="IPR052193">
    <property type="entry name" value="Peptidase_C59"/>
</dbReference>
<dbReference type="PANTHER" id="PTHR35527">
    <property type="entry name" value="CHOLOYLGLYCINE HYDROLASE"/>
    <property type="match status" value="1"/>
</dbReference>
<keyword evidence="2 4" id="KW-0378">Hydrolase</keyword>
<protein>
    <submittedName>
        <fullName evidence="4">Choloylglycine hydrolase</fullName>
    </submittedName>
</protein>
<dbReference type="STRING" id="1130080.SAMN04488113_12920"/>
<reference evidence="5" key="1">
    <citation type="submission" date="2016-10" db="EMBL/GenBank/DDBJ databases">
        <authorList>
            <person name="Varghese N."/>
            <person name="Submissions S."/>
        </authorList>
    </citation>
    <scope>NUCLEOTIDE SEQUENCE [LARGE SCALE GENOMIC DNA]</scope>
    <source>
        <strain evidence="5">DSM 25751</strain>
    </source>
</reference>
<dbReference type="InterPro" id="IPR029055">
    <property type="entry name" value="Ntn_hydrolases_N"/>
</dbReference>